<comment type="caution">
    <text evidence="12">The sequence shown here is derived from an EMBL/GenBank/DDBJ whole genome shotgun (WGS) entry which is preliminary data.</text>
</comment>
<evidence type="ECO:0000256" key="3">
    <source>
        <dbReference type="ARBA" id="ARBA00006376"/>
    </source>
</evidence>
<dbReference type="GO" id="GO:0008168">
    <property type="term" value="F:methyltransferase activity"/>
    <property type="evidence" value="ECO:0007669"/>
    <property type="project" value="UniProtKB-KW"/>
</dbReference>
<dbReference type="InterPro" id="IPR039429">
    <property type="entry name" value="SHMT-like_dom"/>
</dbReference>
<feature type="modified residue" description="N6-(pyridoxal phosphate)lysine" evidence="9 10">
    <location>
        <position position="222"/>
    </location>
</feature>
<dbReference type="GO" id="GO:0035999">
    <property type="term" value="P:tetrahydrofolate interconversion"/>
    <property type="evidence" value="ECO:0007669"/>
    <property type="project" value="UniProtKB-UniRule"/>
</dbReference>
<organism evidence="12 13">
    <name type="scientific">Tenacibaculum adriaticum</name>
    <dbReference type="NCBI Taxonomy" id="413713"/>
    <lineage>
        <taxon>Bacteria</taxon>
        <taxon>Pseudomonadati</taxon>
        <taxon>Bacteroidota</taxon>
        <taxon>Flavobacteriia</taxon>
        <taxon>Flavobacteriales</taxon>
        <taxon>Flavobacteriaceae</taxon>
        <taxon>Tenacibaculum</taxon>
    </lineage>
</organism>
<dbReference type="GO" id="GO:0004372">
    <property type="term" value="F:glycine hydroxymethyltransferase activity"/>
    <property type="evidence" value="ECO:0007669"/>
    <property type="project" value="UniProtKB-UniRule"/>
</dbReference>
<sequence>MQKDHQIFDLIQEEHERQLNGLELIASENFVSNQVMEAQGSVLTNKYAEGYPGKRYYGGCEVVDVVEQIAIDRAKELFGAEYVNVQPHSGSQANTAVFAACLEPGDTILGFDLSHGGHLTHGSPVNFSGKLYNPVFYGVNKETGLIDYDHLEKQAKEHKPKLIIAGASAYSRDMDFKKFREIADNVGAILMADISHPAGLIAKGILNDPLPHCHVVTTTTHKTLRGPRGGMIMMGKDFENPFGQKLKNGNLKKMSVLLNSGVFPGNQGGPLEHVIAAKAVAFGEALTDEFLEYQIQVKENAKAMAKAFVAKGYDIISGGTDNHMMLIDLRNKNITGKDAEIALGKAEITVNKNMVPFDTQSPFITSGIRIGTPAVTTRGLVEEDMVIIVDLIDKALQHAENEEKLAQIGEQVHDLMHHRRLFVI</sequence>
<dbReference type="PANTHER" id="PTHR11680:SF35">
    <property type="entry name" value="SERINE HYDROXYMETHYLTRANSFERASE 1"/>
    <property type="match status" value="1"/>
</dbReference>
<comment type="similarity">
    <text evidence="3 9">Belongs to the SHMT family.</text>
</comment>
<dbReference type="InterPro" id="IPR015421">
    <property type="entry name" value="PyrdxlP-dep_Trfase_major"/>
</dbReference>
<evidence type="ECO:0000313" key="13">
    <source>
        <dbReference type="Proteomes" id="UP000323136"/>
    </source>
</evidence>
<keyword evidence="6 9" id="KW-0554">One-carbon metabolism</keyword>
<comment type="subunit">
    <text evidence="4 9">Homodimer.</text>
</comment>
<evidence type="ECO:0000256" key="10">
    <source>
        <dbReference type="PIRSR" id="PIRSR000412-50"/>
    </source>
</evidence>
<dbReference type="EC" id="2.1.2.1" evidence="9"/>
<dbReference type="SUPFAM" id="SSF53383">
    <property type="entry name" value="PLP-dependent transferases"/>
    <property type="match status" value="1"/>
</dbReference>
<dbReference type="InterPro" id="IPR001085">
    <property type="entry name" value="Ser_HO-MeTrfase"/>
</dbReference>
<comment type="catalytic activity">
    <reaction evidence="9">
        <text>(6R)-5,10-methylene-5,6,7,8-tetrahydrofolate + glycine + H2O = (6S)-5,6,7,8-tetrahydrofolate + L-serine</text>
        <dbReference type="Rhea" id="RHEA:15481"/>
        <dbReference type="ChEBI" id="CHEBI:15377"/>
        <dbReference type="ChEBI" id="CHEBI:15636"/>
        <dbReference type="ChEBI" id="CHEBI:33384"/>
        <dbReference type="ChEBI" id="CHEBI:57305"/>
        <dbReference type="ChEBI" id="CHEBI:57453"/>
        <dbReference type="EC" id="2.1.2.1"/>
    </reaction>
</comment>
<comment type="cofactor">
    <cofactor evidence="1 9 10">
        <name>pyridoxal 5'-phosphate</name>
        <dbReference type="ChEBI" id="CHEBI:597326"/>
    </cofactor>
</comment>
<dbReference type="Gene3D" id="3.90.1150.10">
    <property type="entry name" value="Aspartate Aminotransferase, domain 1"/>
    <property type="match status" value="1"/>
</dbReference>
<dbReference type="AlphaFoldDB" id="A0A5S5DVK4"/>
<dbReference type="HAMAP" id="MF_00051">
    <property type="entry name" value="SHMT"/>
    <property type="match status" value="1"/>
</dbReference>
<accession>A0A5S5DVK4</accession>
<dbReference type="Gene3D" id="3.40.640.10">
    <property type="entry name" value="Type I PLP-dependent aspartate aminotransferase-like (Major domain)"/>
    <property type="match status" value="1"/>
</dbReference>
<evidence type="ECO:0000256" key="4">
    <source>
        <dbReference type="ARBA" id="ARBA00011738"/>
    </source>
</evidence>
<feature type="domain" description="Serine hydroxymethyltransferase-like" evidence="11">
    <location>
        <begin position="2"/>
        <end position="392"/>
    </location>
</feature>
<dbReference type="InterPro" id="IPR049943">
    <property type="entry name" value="Ser_HO-MeTrfase-like"/>
</dbReference>
<dbReference type="GO" id="GO:0005829">
    <property type="term" value="C:cytosol"/>
    <property type="evidence" value="ECO:0007669"/>
    <property type="project" value="TreeGrafter"/>
</dbReference>
<evidence type="ECO:0000256" key="2">
    <source>
        <dbReference type="ARBA" id="ARBA00004496"/>
    </source>
</evidence>
<keyword evidence="7 9" id="KW-0808">Transferase</keyword>
<name>A0A5S5DVK4_9FLAO</name>
<proteinExistence type="inferred from homology"/>
<evidence type="ECO:0000256" key="1">
    <source>
        <dbReference type="ARBA" id="ARBA00001933"/>
    </source>
</evidence>
<protein>
    <recommendedName>
        <fullName evidence="9">Serine hydroxymethyltransferase</fullName>
        <shortName evidence="9">SHMT</shortName>
        <shortName evidence="9">Serine methylase</shortName>
        <ecNumber evidence="9">2.1.2.1</ecNumber>
    </recommendedName>
</protein>
<feature type="site" description="Plays an important role in substrate specificity" evidence="9">
    <location>
        <position position="221"/>
    </location>
</feature>
<comment type="caution">
    <text evidence="9">Lacks conserved residue(s) required for the propagation of feature annotation.</text>
</comment>
<keyword evidence="9" id="KW-0028">Amino-acid biosynthesis</keyword>
<dbReference type="UniPathway" id="UPA00193"/>
<keyword evidence="5 9" id="KW-0963">Cytoplasm</keyword>
<dbReference type="NCBIfam" id="NF000586">
    <property type="entry name" value="PRK00011.1"/>
    <property type="match status" value="1"/>
</dbReference>
<dbReference type="GO" id="GO:0030170">
    <property type="term" value="F:pyridoxal phosphate binding"/>
    <property type="evidence" value="ECO:0007669"/>
    <property type="project" value="UniProtKB-UniRule"/>
</dbReference>
<evidence type="ECO:0000256" key="8">
    <source>
        <dbReference type="ARBA" id="ARBA00022898"/>
    </source>
</evidence>
<dbReference type="PANTHER" id="PTHR11680">
    <property type="entry name" value="SERINE HYDROXYMETHYLTRANSFERASE"/>
    <property type="match status" value="1"/>
</dbReference>
<dbReference type="InterPro" id="IPR019798">
    <property type="entry name" value="Ser_HO-MeTrfase_PLP_BS"/>
</dbReference>
<evidence type="ECO:0000256" key="7">
    <source>
        <dbReference type="ARBA" id="ARBA00022679"/>
    </source>
</evidence>
<reference evidence="12 13" key="1">
    <citation type="submission" date="2019-07" db="EMBL/GenBank/DDBJ databases">
        <title>Genomic Encyclopedia of Type Strains, Phase IV (KMG-IV): sequencing the most valuable type-strain genomes for metagenomic binning, comparative biology and taxonomic classification.</title>
        <authorList>
            <person name="Goeker M."/>
        </authorList>
    </citation>
    <scope>NUCLEOTIDE SEQUENCE [LARGE SCALE GENOMIC DNA]</scope>
    <source>
        <strain evidence="12 13">DSM 18961</strain>
    </source>
</reference>
<dbReference type="EMBL" id="VNIA01000002">
    <property type="protein sequence ID" value="TYP99076.1"/>
    <property type="molecule type" value="Genomic_DNA"/>
</dbReference>
<evidence type="ECO:0000256" key="9">
    <source>
        <dbReference type="HAMAP-Rule" id="MF_00051"/>
    </source>
</evidence>
<gene>
    <name evidence="9" type="primary">glyA</name>
    <name evidence="12" type="ORF">C7447_102394</name>
</gene>
<dbReference type="GO" id="GO:0032259">
    <property type="term" value="P:methylation"/>
    <property type="evidence" value="ECO:0007669"/>
    <property type="project" value="UniProtKB-KW"/>
</dbReference>
<dbReference type="PROSITE" id="PS00096">
    <property type="entry name" value="SHMT"/>
    <property type="match status" value="1"/>
</dbReference>
<dbReference type="GO" id="GO:0019264">
    <property type="term" value="P:glycine biosynthetic process from serine"/>
    <property type="evidence" value="ECO:0007669"/>
    <property type="project" value="UniProtKB-UniRule"/>
</dbReference>
<dbReference type="InterPro" id="IPR015422">
    <property type="entry name" value="PyrdxlP-dep_Trfase_small"/>
</dbReference>
<evidence type="ECO:0000256" key="6">
    <source>
        <dbReference type="ARBA" id="ARBA00022563"/>
    </source>
</evidence>
<evidence type="ECO:0000313" key="12">
    <source>
        <dbReference type="EMBL" id="TYP99076.1"/>
    </source>
</evidence>
<dbReference type="OrthoDB" id="9803846at2"/>
<dbReference type="PIRSF" id="PIRSF000412">
    <property type="entry name" value="SHMT"/>
    <property type="match status" value="1"/>
</dbReference>
<dbReference type="Pfam" id="PF00464">
    <property type="entry name" value="SHMT"/>
    <property type="match status" value="1"/>
</dbReference>
<comment type="pathway">
    <text evidence="9">One-carbon metabolism; tetrahydrofolate interconversion.</text>
</comment>
<comment type="function">
    <text evidence="9">Catalyzes the reversible interconversion of serine and glycine with tetrahydrofolate (THF) serving as the one-carbon carrier. This reaction serves as the major source of one-carbon groups required for the biosynthesis of purines, thymidylate, methionine, and other important biomolecules. Also exhibits THF-independent aldolase activity toward beta-hydroxyamino acids, producing glycine and aldehydes, via a retro-aldol mechanism.</text>
</comment>
<feature type="binding site" evidence="9">
    <location>
        <begin position="117"/>
        <end position="119"/>
    </location>
    <ligand>
        <name>(6S)-5,6,7,8-tetrahydrofolate</name>
        <dbReference type="ChEBI" id="CHEBI:57453"/>
    </ligand>
</feature>
<dbReference type="InterPro" id="IPR015424">
    <property type="entry name" value="PyrdxlP-dep_Trfase"/>
</dbReference>
<comment type="pathway">
    <text evidence="9">Amino-acid biosynthesis; glycine biosynthesis; glycine from L-serine: step 1/1.</text>
</comment>
<evidence type="ECO:0000256" key="5">
    <source>
        <dbReference type="ARBA" id="ARBA00022490"/>
    </source>
</evidence>
<comment type="subcellular location">
    <subcellularLocation>
        <location evidence="2 9">Cytoplasm</location>
    </subcellularLocation>
</comment>
<dbReference type="RefSeq" id="WP_148869863.1">
    <property type="nucleotide sequence ID" value="NZ_VNIA01000002.1"/>
</dbReference>
<keyword evidence="8 9" id="KW-0663">Pyridoxal phosphate</keyword>
<feature type="binding site" evidence="9">
    <location>
        <begin position="361"/>
        <end position="363"/>
    </location>
    <ligand>
        <name>(6S)-5,6,7,8-tetrahydrofolate</name>
        <dbReference type="ChEBI" id="CHEBI:57453"/>
    </ligand>
</feature>
<dbReference type="FunFam" id="3.40.640.10:FF:000001">
    <property type="entry name" value="Serine hydroxymethyltransferase"/>
    <property type="match status" value="1"/>
</dbReference>
<feature type="binding site" evidence="9">
    <location>
        <position position="113"/>
    </location>
    <ligand>
        <name>(6S)-5,6,7,8-tetrahydrofolate</name>
        <dbReference type="ChEBI" id="CHEBI:57453"/>
    </ligand>
</feature>
<keyword evidence="13" id="KW-1185">Reference proteome</keyword>
<keyword evidence="12" id="KW-0489">Methyltransferase</keyword>
<dbReference type="UniPathway" id="UPA00288">
    <property type="reaction ID" value="UER01023"/>
</dbReference>
<dbReference type="Proteomes" id="UP000323136">
    <property type="component" value="Unassembled WGS sequence"/>
</dbReference>
<evidence type="ECO:0000259" key="11">
    <source>
        <dbReference type="Pfam" id="PF00464"/>
    </source>
</evidence>
<dbReference type="CDD" id="cd00378">
    <property type="entry name" value="SHMT"/>
    <property type="match status" value="1"/>
</dbReference>